<evidence type="ECO:0000313" key="2">
    <source>
        <dbReference type="Proteomes" id="UP001610335"/>
    </source>
</evidence>
<dbReference type="EMBL" id="JBFXLS010000017">
    <property type="protein sequence ID" value="KAL2829286.1"/>
    <property type="molecule type" value="Genomic_DNA"/>
</dbReference>
<protein>
    <submittedName>
        <fullName evidence="1">Uncharacterized protein</fullName>
    </submittedName>
</protein>
<evidence type="ECO:0000313" key="1">
    <source>
        <dbReference type="EMBL" id="KAL2829286.1"/>
    </source>
</evidence>
<comment type="caution">
    <text evidence="1">The sequence shown here is derived from an EMBL/GenBank/DDBJ whole genome shotgun (WGS) entry which is preliminary data.</text>
</comment>
<organism evidence="1 2">
    <name type="scientific">Aspergillus cavernicola</name>
    <dbReference type="NCBI Taxonomy" id="176166"/>
    <lineage>
        <taxon>Eukaryota</taxon>
        <taxon>Fungi</taxon>
        <taxon>Dikarya</taxon>
        <taxon>Ascomycota</taxon>
        <taxon>Pezizomycotina</taxon>
        <taxon>Eurotiomycetes</taxon>
        <taxon>Eurotiomycetidae</taxon>
        <taxon>Eurotiales</taxon>
        <taxon>Aspergillaceae</taxon>
        <taxon>Aspergillus</taxon>
        <taxon>Aspergillus subgen. Nidulantes</taxon>
    </lineage>
</organism>
<name>A0ABR4INM7_9EURO</name>
<dbReference type="PROSITE" id="PS51257">
    <property type="entry name" value="PROKAR_LIPOPROTEIN"/>
    <property type="match status" value="1"/>
</dbReference>
<reference evidence="1 2" key="1">
    <citation type="submission" date="2024-07" db="EMBL/GenBank/DDBJ databases">
        <title>Section-level genome sequencing and comparative genomics of Aspergillus sections Usti and Cavernicolus.</title>
        <authorList>
            <consortium name="Lawrence Berkeley National Laboratory"/>
            <person name="Nybo J.L."/>
            <person name="Vesth T.C."/>
            <person name="Theobald S."/>
            <person name="Frisvad J.C."/>
            <person name="Larsen T.O."/>
            <person name="Kjaerboelling I."/>
            <person name="Rothschild-Mancinelli K."/>
            <person name="Lyhne E.K."/>
            <person name="Kogle M.E."/>
            <person name="Barry K."/>
            <person name="Clum A."/>
            <person name="Na H."/>
            <person name="Ledsgaard L."/>
            <person name="Lin J."/>
            <person name="Lipzen A."/>
            <person name="Kuo A."/>
            <person name="Riley R."/>
            <person name="Mondo S."/>
            <person name="LaButti K."/>
            <person name="Haridas S."/>
            <person name="Pangalinan J."/>
            <person name="Salamov A.A."/>
            <person name="Simmons B.A."/>
            <person name="Magnuson J.K."/>
            <person name="Chen J."/>
            <person name="Drula E."/>
            <person name="Henrissat B."/>
            <person name="Wiebenga A."/>
            <person name="Lubbers R.J."/>
            <person name="Gomes A.C."/>
            <person name="Makela M.R."/>
            <person name="Stajich J."/>
            <person name="Grigoriev I.V."/>
            <person name="Mortensen U.H."/>
            <person name="De vries R.P."/>
            <person name="Baker S.E."/>
            <person name="Andersen M.R."/>
        </authorList>
    </citation>
    <scope>NUCLEOTIDE SEQUENCE [LARGE SCALE GENOMIC DNA]</scope>
    <source>
        <strain evidence="1 2">CBS 600.67</strain>
    </source>
</reference>
<keyword evidence="2" id="KW-1185">Reference proteome</keyword>
<accession>A0ABR4INM7</accession>
<dbReference type="Proteomes" id="UP001610335">
    <property type="component" value="Unassembled WGS sequence"/>
</dbReference>
<sequence length="58" mass="6975">MDRIHIEACFSRNYSTTESSTWTIFLFSTISCKRRVFRRDSRAIYWANTEASYLSNQR</sequence>
<gene>
    <name evidence="1" type="ORF">BDW59DRAFT_142436</name>
</gene>
<proteinExistence type="predicted"/>